<dbReference type="EMBL" id="CQEJ01000023">
    <property type="protein sequence ID" value="CNL59400.1"/>
    <property type="molecule type" value="Genomic_DNA"/>
</dbReference>
<organism evidence="3 5">
    <name type="scientific">Yersinia aldovae</name>
    <dbReference type="NCBI Taxonomy" id="29483"/>
    <lineage>
        <taxon>Bacteria</taxon>
        <taxon>Pseudomonadati</taxon>
        <taxon>Pseudomonadota</taxon>
        <taxon>Gammaproteobacteria</taxon>
        <taxon>Enterobacterales</taxon>
        <taxon>Yersiniaceae</taxon>
        <taxon>Yersinia</taxon>
    </lineage>
</organism>
<dbReference type="STRING" id="1453495.AT01_1261"/>
<dbReference type="Proteomes" id="UP000041595">
    <property type="component" value="Unassembled WGS sequence"/>
</dbReference>
<dbReference type="AlphaFoldDB" id="A0A0T9UPY4"/>
<evidence type="ECO:0000313" key="2">
    <source>
        <dbReference type="EMBL" id="CNL53087.1"/>
    </source>
</evidence>
<accession>A0A0T9UPY4</accession>
<reference evidence="2 4" key="1">
    <citation type="submission" date="2015-03" db="EMBL/GenBank/DDBJ databases">
        <authorList>
            <consortium name="Pathogen Informatics"/>
            <person name="Murphy D."/>
        </authorList>
    </citation>
    <scope>NUCLEOTIDE SEQUENCE [LARGE SCALE GENOMIC DNA]</scope>
    <source>
        <strain evidence="2 4">IP08791</strain>
    </source>
</reference>
<dbReference type="OrthoDB" id="4315389at2"/>
<feature type="domain" description="DDE" evidence="1">
    <location>
        <begin position="39"/>
        <end position="105"/>
    </location>
</feature>
<gene>
    <name evidence="3" type="ORF">ERS137965_03475</name>
    <name evidence="2" type="ORF">ERS137966_03492</name>
</gene>
<name>A0A0T9UPY4_YERAL</name>
<dbReference type="Pfam" id="PF13610">
    <property type="entry name" value="DDE_Tnp_IS240"/>
    <property type="match status" value="1"/>
</dbReference>
<reference evidence="3 5" key="2">
    <citation type="submission" date="2015-03" db="EMBL/GenBank/DDBJ databases">
        <authorList>
            <person name="Murphy D."/>
        </authorList>
    </citation>
    <scope>NUCLEOTIDE SEQUENCE [LARGE SCALE GENOMIC DNA]</scope>
    <source>
        <strain evidence="3 5">IP06005</strain>
    </source>
</reference>
<keyword evidence="4" id="KW-1185">Reference proteome</keyword>
<proteinExistence type="predicted"/>
<evidence type="ECO:0000313" key="4">
    <source>
        <dbReference type="Proteomes" id="UP000038647"/>
    </source>
</evidence>
<evidence type="ECO:0000313" key="5">
    <source>
        <dbReference type="Proteomes" id="UP000041595"/>
    </source>
</evidence>
<sequence length="137" mass="16050">MHSIQGNLRKNGEFINNQGGALLHHNSPIPWSTFAQYLTITRLMKEGKLRDDAKQRQVKYLNNRIGSDHAPIKKLVKAAWGFKRPNRAWSTLQGFETLRRLNKGQFDIWLCRDEPECRVRERSVFMNRLFNIETVLA</sequence>
<dbReference type="EMBL" id="CQEH01000020">
    <property type="protein sequence ID" value="CNL53087.1"/>
    <property type="molecule type" value="Genomic_DNA"/>
</dbReference>
<protein>
    <submittedName>
        <fullName evidence="2 3">Transposase remnant</fullName>
    </submittedName>
</protein>
<dbReference type="Proteomes" id="UP000038647">
    <property type="component" value="Unassembled WGS sequence"/>
</dbReference>
<evidence type="ECO:0000259" key="1">
    <source>
        <dbReference type="Pfam" id="PF13610"/>
    </source>
</evidence>
<evidence type="ECO:0000313" key="3">
    <source>
        <dbReference type="EMBL" id="CNL59400.1"/>
    </source>
</evidence>
<dbReference type="InterPro" id="IPR032874">
    <property type="entry name" value="DDE_dom"/>
</dbReference>